<dbReference type="Pfam" id="PF02518">
    <property type="entry name" value="HATPase_c"/>
    <property type="match status" value="1"/>
</dbReference>
<dbReference type="InterPro" id="IPR004358">
    <property type="entry name" value="Sig_transdc_His_kin-like_C"/>
</dbReference>
<accession>A0A3E0DSG7</accession>
<evidence type="ECO:0000313" key="8">
    <source>
        <dbReference type="Proteomes" id="UP000256405"/>
    </source>
</evidence>
<keyword evidence="4" id="KW-0175">Coiled coil</keyword>
<dbReference type="PRINTS" id="PR00344">
    <property type="entry name" value="BCTRLSENSOR"/>
</dbReference>
<dbReference type="GO" id="GO:0000155">
    <property type="term" value="F:phosphorelay sensor kinase activity"/>
    <property type="evidence" value="ECO:0007669"/>
    <property type="project" value="InterPro"/>
</dbReference>
<feature type="transmembrane region" description="Helical" evidence="5">
    <location>
        <begin position="260"/>
        <end position="281"/>
    </location>
</feature>
<keyword evidence="5" id="KW-0812">Transmembrane</keyword>
<name>A0A3E0DSG7_9BACT</name>
<dbReference type="InterPro" id="IPR003594">
    <property type="entry name" value="HATPase_dom"/>
</dbReference>
<dbReference type="PANTHER" id="PTHR43065">
    <property type="entry name" value="SENSOR HISTIDINE KINASE"/>
    <property type="match status" value="1"/>
</dbReference>
<dbReference type="InterPro" id="IPR005467">
    <property type="entry name" value="His_kinase_dom"/>
</dbReference>
<dbReference type="Gene3D" id="1.10.287.130">
    <property type="match status" value="1"/>
</dbReference>
<keyword evidence="3" id="KW-0597">Phosphoprotein</keyword>
<sequence length="705" mass="80272">MTLNIPQFVKNQRNGFLRLMLIILTFFVLQPSFAQAKESQLSVFDHEVYWVRDHAQMLRIPKGSSAHEVLARKSEFQDFDLERIEIDPNGESDYWFYFQIKADVEPLFLSLPNLFFSQIELFKLEGNQARLVSKGGIETSDGEKYLKYPGELFDLEIQKGDSATYLLRLNRILYKTFSARVFSGKRLISLQQRNFTAEGVLLGIILGVIIYHFLIYIRIKEREYLLLSIYMLFLIGLIASISGATYGIVSFPDPRWNYKLFNLLGPLTSIFSLWFSVVFLEINKDRSPGYWKIYTTFQVLYILAIFFSLFSIPILERTSYFLSAPNSIFLLYLGYKRYREGFRPAAIYLAAYIPASVSVIILSLYIYGLFEYYWVIHNSLLIGVVLQAIFFSLAVATKLRMLKDEKESILKAENINLEDKVKRRTKDLEHSLEELKAMQTQLVQSEKMASLGELTAGIAHEIQNPLNFVNNFSEVSNEMIEEIEEERAKDKADIDEGLISEILVDIKENLSKIAHHGKRADSIVKGMLEHSRSNSGEKLPTDINALADEFIRLSYHGLRAKDKSFNANFKLDLDPNLPKIDVIPQDIGRVLLNLINNAFYAVNDKAKDGIEGFSPEVILSTKVVGSTVKIVVKDNGKGIPDSIKEKIFHPFFTTKPSGSGTGLGLSMSYDIIKAHRGKIEVESKIADSNHLKESSTEIILILPIG</sequence>
<dbReference type="Proteomes" id="UP000256405">
    <property type="component" value="Unassembled WGS sequence"/>
</dbReference>
<feature type="transmembrane region" description="Helical" evidence="5">
    <location>
        <begin position="347"/>
        <end position="367"/>
    </location>
</feature>
<dbReference type="SUPFAM" id="SSF47384">
    <property type="entry name" value="Homodimeric domain of signal transducing histidine kinase"/>
    <property type="match status" value="1"/>
</dbReference>
<comment type="catalytic activity">
    <reaction evidence="1">
        <text>ATP + protein L-histidine = ADP + protein N-phospho-L-histidine.</text>
        <dbReference type="EC" id="2.7.13.3"/>
    </reaction>
</comment>
<evidence type="ECO:0000256" key="2">
    <source>
        <dbReference type="ARBA" id="ARBA00012438"/>
    </source>
</evidence>
<dbReference type="AlphaFoldDB" id="A0A3E0DSG7"/>
<dbReference type="CDD" id="cd00082">
    <property type="entry name" value="HisKA"/>
    <property type="match status" value="1"/>
</dbReference>
<dbReference type="RefSeq" id="WP_086541149.1">
    <property type="nucleotide sequence ID" value="NZ_MSSW01000019.1"/>
</dbReference>
<dbReference type="PANTHER" id="PTHR43065:SF42">
    <property type="entry name" value="TWO-COMPONENT SENSOR PPRA"/>
    <property type="match status" value="1"/>
</dbReference>
<dbReference type="EC" id="2.7.13.3" evidence="2"/>
<reference evidence="7 8" key="1">
    <citation type="submission" date="2018-08" db="EMBL/GenBank/DDBJ databases">
        <title>Genomic Encyclopedia of Archaeal and Bacterial Type Strains, Phase II (KMG-II): from individual species to whole genera.</title>
        <authorList>
            <person name="Goeker M."/>
        </authorList>
    </citation>
    <scope>NUCLEOTIDE SEQUENCE [LARGE SCALE GENOMIC DNA]</scope>
    <source>
        <strain evidence="7 8">DSM 15986</strain>
    </source>
</reference>
<feature type="transmembrane region" description="Helical" evidence="5">
    <location>
        <begin position="224"/>
        <end position="248"/>
    </location>
</feature>
<keyword evidence="8" id="KW-1185">Reference proteome</keyword>
<dbReference type="SMART" id="SM00387">
    <property type="entry name" value="HATPase_c"/>
    <property type="match status" value="1"/>
</dbReference>
<dbReference type="EMBL" id="QUNF01000012">
    <property type="protein sequence ID" value="REG86356.1"/>
    <property type="molecule type" value="Genomic_DNA"/>
</dbReference>
<evidence type="ECO:0000259" key="6">
    <source>
        <dbReference type="PROSITE" id="PS50109"/>
    </source>
</evidence>
<dbReference type="SMART" id="SM00388">
    <property type="entry name" value="HisKA"/>
    <property type="match status" value="1"/>
</dbReference>
<dbReference type="InterPro" id="IPR003661">
    <property type="entry name" value="HisK_dim/P_dom"/>
</dbReference>
<dbReference type="InterPro" id="IPR036097">
    <property type="entry name" value="HisK_dim/P_sf"/>
</dbReference>
<evidence type="ECO:0000313" key="7">
    <source>
        <dbReference type="EMBL" id="REG86356.1"/>
    </source>
</evidence>
<dbReference type="Pfam" id="PF07695">
    <property type="entry name" value="7TMR-DISM_7TM"/>
    <property type="match status" value="1"/>
</dbReference>
<comment type="caution">
    <text evidence="7">The sequence shown here is derived from an EMBL/GenBank/DDBJ whole genome shotgun (WGS) entry which is preliminary data.</text>
</comment>
<proteinExistence type="predicted"/>
<organism evidence="7 8">
    <name type="scientific">Algoriphagus antarcticus</name>
    <dbReference type="NCBI Taxonomy" id="238540"/>
    <lineage>
        <taxon>Bacteria</taxon>
        <taxon>Pseudomonadati</taxon>
        <taxon>Bacteroidota</taxon>
        <taxon>Cytophagia</taxon>
        <taxon>Cytophagales</taxon>
        <taxon>Cyclobacteriaceae</taxon>
        <taxon>Algoriphagus</taxon>
    </lineage>
</organism>
<keyword evidence="5" id="KW-0472">Membrane</keyword>
<keyword evidence="5" id="KW-1133">Transmembrane helix</keyword>
<dbReference type="Pfam" id="PF07696">
    <property type="entry name" value="7TMR-DISMED2"/>
    <property type="match status" value="1"/>
</dbReference>
<evidence type="ECO:0000256" key="5">
    <source>
        <dbReference type="SAM" id="Phobius"/>
    </source>
</evidence>
<feature type="domain" description="Histidine kinase" evidence="6">
    <location>
        <begin position="457"/>
        <end position="705"/>
    </location>
</feature>
<dbReference type="Gene3D" id="3.30.565.10">
    <property type="entry name" value="Histidine kinase-like ATPase, C-terminal domain"/>
    <property type="match status" value="1"/>
</dbReference>
<dbReference type="Gene3D" id="2.60.40.2380">
    <property type="match status" value="1"/>
</dbReference>
<dbReference type="PROSITE" id="PS50109">
    <property type="entry name" value="HIS_KIN"/>
    <property type="match status" value="1"/>
</dbReference>
<dbReference type="InterPro" id="IPR011622">
    <property type="entry name" value="7TMR_DISM_rcpt_extracell_dom2"/>
</dbReference>
<feature type="transmembrane region" description="Helical" evidence="5">
    <location>
        <begin position="293"/>
        <end position="312"/>
    </location>
</feature>
<gene>
    <name evidence="7" type="ORF">C8N25_11260</name>
</gene>
<evidence type="ECO:0000256" key="1">
    <source>
        <dbReference type="ARBA" id="ARBA00000085"/>
    </source>
</evidence>
<evidence type="ECO:0000256" key="3">
    <source>
        <dbReference type="ARBA" id="ARBA00022553"/>
    </source>
</evidence>
<dbReference type="SUPFAM" id="SSF55874">
    <property type="entry name" value="ATPase domain of HSP90 chaperone/DNA topoisomerase II/histidine kinase"/>
    <property type="match status" value="1"/>
</dbReference>
<feature type="transmembrane region" description="Helical" evidence="5">
    <location>
        <begin position="373"/>
        <end position="396"/>
    </location>
</feature>
<feature type="coiled-coil region" evidence="4">
    <location>
        <begin position="418"/>
        <end position="448"/>
    </location>
</feature>
<dbReference type="InterPro" id="IPR036890">
    <property type="entry name" value="HATPase_C_sf"/>
</dbReference>
<dbReference type="InterPro" id="IPR011623">
    <property type="entry name" value="7TMR_DISM_rcpt_extracell_dom1"/>
</dbReference>
<feature type="transmembrane region" description="Helical" evidence="5">
    <location>
        <begin position="199"/>
        <end position="217"/>
    </location>
</feature>
<protein>
    <recommendedName>
        <fullName evidence="2">histidine kinase</fullName>
        <ecNumber evidence="2">2.7.13.3</ecNumber>
    </recommendedName>
</protein>
<dbReference type="OrthoDB" id="9806995at2"/>
<evidence type="ECO:0000256" key="4">
    <source>
        <dbReference type="SAM" id="Coils"/>
    </source>
</evidence>